<dbReference type="PANTHER" id="PTHR30250">
    <property type="entry name" value="PST FAMILY PREDICTED COLANIC ACID TRANSPORTER"/>
    <property type="match status" value="1"/>
</dbReference>
<accession>A0A081L9U8</accession>
<dbReference type="OrthoDB" id="9775950at2"/>
<comment type="caution">
    <text evidence="7">The sequence shown here is derived from an EMBL/GenBank/DDBJ whole genome shotgun (WGS) entry which is preliminary data.</text>
</comment>
<dbReference type="PANTHER" id="PTHR30250:SF21">
    <property type="entry name" value="LIPID II FLIPPASE MURJ"/>
    <property type="match status" value="1"/>
</dbReference>
<evidence type="ECO:0000313" key="7">
    <source>
        <dbReference type="EMBL" id="KEP26024.1"/>
    </source>
</evidence>
<dbReference type="InterPro" id="IPR050833">
    <property type="entry name" value="Poly_Biosynth_Transport"/>
</dbReference>
<dbReference type="Proteomes" id="UP000028091">
    <property type="component" value="Unassembled WGS sequence"/>
</dbReference>
<feature type="transmembrane region" description="Helical" evidence="6">
    <location>
        <begin position="246"/>
        <end position="266"/>
    </location>
</feature>
<feature type="transmembrane region" description="Helical" evidence="6">
    <location>
        <begin position="432"/>
        <end position="450"/>
    </location>
</feature>
<evidence type="ECO:0000256" key="6">
    <source>
        <dbReference type="SAM" id="Phobius"/>
    </source>
</evidence>
<dbReference type="AlphaFoldDB" id="A0A081L9U8"/>
<dbReference type="InterPro" id="IPR002797">
    <property type="entry name" value="Polysacc_synth"/>
</dbReference>
<dbReference type="EMBL" id="JOTP01000013">
    <property type="protein sequence ID" value="KEP26024.1"/>
    <property type="molecule type" value="Genomic_DNA"/>
</dbReference>
<keyword evidence="2" id="KW-1003">Cell membrane</keyword>
<evidence type="ECO:0000256" key="2">
    <source>
        <dbReference type="ARBA" id="ARBA00022475"/>
    </source>
</evidence>
<reference evidence="7 8" key="1">
    <citation type="submission" date="2012-09" db="EMBL/GenBank/DDBJ databases">
        <title>Genome Sequence of Bacillus sp. DW5-4.</title>
        <authorList>
            <person name="Lai Q."/>
            <person name="Liu Y."/>
            <person name="Shao Z."/>
        </authorList>
    </citation>
    <scope>NUCLEOTIDE SEQUENCE [LARGE SCALE GENOMIC DNA]</scope>
    <source>
        <strain evidence="7 8">DW5-4</strain>
    </source>
</reference>
<keyword evidence="4 6" id="KW-1133">Transmembrane helix</keyword>
<gene>
    <name evidence="7" type="ORF">BA70_04300</name>
</gene>
<organism evidence="7 8">
    <name type="scientific">Bacillus zhangzhouensis</name>
    <dbReference type="NCBI Taxonomy" id="1178540"/>
    <lineage>
        <taxon>Bacteria</taxon>
        <taxon>Bacillati</taxon>
        <taxon>Bacillota</taxon>
        <taxon>Bacilli</taxon>
        <taxon>Bacillales</taxon>
        <taxon>Bacillaceae</taxon>
        <taxon>Bacillus</taxon>
    </lineage>
</organism>
<feature type="transmembrane region" description="Helical" evidence="6">
    <location>
        <begin position="374"/>
        <end position="394"/>
    </location>
</feature>
<dbReference type="Pfam" id="PF01943">
    <property type="entry name" value="Polysacc_synt"/>
    <property type="match status" value="1"/>
</dbReference>
<feature type="transmembrane region" description="Helical" evidence="6">
    <location>
        <begin position="130"/>
        <end position="148"/>
    </location>
</feature>
<feature type="transmembrane region" description="Helical" evidence="6">
    <location>
        <begin position="193"/>
        <end position="217"/>
    </location>
</feature>
<evidence type="ECO:0000313" key="8">
    <source>
        <dbReference type="Proteomes" id="UP000028091"/>
    </source>
</evidence>
<keyword evidence="3 6" id="KW-0812">Transmembrane</keyword>
<dbReference type="CDD" id="cd13124">
    <property type="entry name" value="MATE_SpoVB_like"/>
    <property type="match status" value="1"/>
</dbReference>
<evidence type="ECO:0000256" key="5">
    <source>
        <dbReference type="ARBA" id="ARBA00023136"/>
    </source>
</evidence>
<keyword evidence="5 6" id="KW-0472">Membrane</keyword>
<dbReference type="GO" id="GO:0051301">
    <property type="term" value="P:cell division"/>
    <property type="evidence" value="ECO:0007669"/>
    <property type="project" value="UniProtKB-KW"/>
</dbReference>
<feature type="transmembrane region" description="Helical" evidence="6">
    <location>
        <begin position="403"/>
        <end position="426"/>
    </location>
</feature>
<keyword evidence="7" id="KW-0131">Cell cycle</keyword>
<evidence type="ECO:0000256" key="1">
    <source>
        <dbReference type="ARBA" id="ARBA00004651"/>
    </source>
</evidence>
<feature type="transmembrane region" description="Helical" evidence="6">
    <location>
        <begin position="339"/>
        <end position="362"/>
    </location>
</feature>
<comment type="subcellular location">
    <subcellularLocation>
        <location evidence="1">Cell membrane</location>
        <topology evidence="1">Multi-pass membrane protein</topology>
    </subcellularLocation>
</comment>
<feature type="transmembrane region" description="Helical" evidence="6">
    <location>
        <begin position="169"/>
        <end position="187"/>
    </location>
</feature>
<keyword evidence="7" id="KW-0132">Cell division</keyword>
<feature type="transmembrane region" description="Helical" evidence="6">
    <location>
        <begin position="298"/>
        <end position="318"/>
    </location>
</feature>
<dbReference type="RefSeq" id="WP_034322489.1">
    <property type="nucleotide sequence ID" value="NZ_JBCMYH010000001.1"/>
</dbReference>
<protein>
    <submittedName>
        <fullName evidence="7">Cell division protein</fullName>
    </submittedName>
</protein>
<feature type="transmembrane region" description="Helical" evidence="6">
    <location>
        <begin position="89"/>
        <end position="110"/>
    </location>
</feature>
<proteinExistence type="predicted"/>
<sequence length="540" mass="59278">MSNKLLRGTLVLTIGTYLSRILGMIYLIPFSAMVGATGGALFQYGYNQYTIFLSIATLGFPTAVSKFVSKYNSIGDYETTRKMFRAGMSVMLVTGIIAFSLLYLSAPIFAKIQLGGSNETGGLTVDQVVYVIRMVSLGLLVVPIMSLVRGFFQGHSMMGPTAVSQVIEQLVRIIFLLTATFIILKVLDGGLVIAVGYATFAALIGAFGGLFTLYLYWLKRKDRLLSMQPNIGAHSELTYKQMFTELFSYAAPYVFVGLAIPIYSYIDTNTINRAMIASGHQDISTAVLSIVTLYLPKLVMIPVSLATAFGLTLIPTITESFTARNYKLLNRQIDQTMQVILFFVLPASFGISALAGPVYWFFYPSVHPEIGISILFWYAPVALLFSLFTINAAILQGINKQKFAIVSLLLGIIIKTVLNIPLISLLQGNGSVLATALGYSASILYMFIMIKRHAGYSFRRIFKRFILISILTAIMAVVAFVTSQLVNQLISYEGGIVQAGIVILISMITGGGVYMFLSYKVGLLERILGNRLPTFLRKKS</sequence>
<feature type="transmembrane region" description="Helical" evidence="6">
    <location>
        <begin position="21"/>
        <end position="42"/>
    </location>
</feature>
<feature type="transmembrane region" description="Helical" evidence="6">
    <location>
        <begin position="462"/>
        <end position="483"/>
    </location>
</feature>
<dbReference type="eggNOG" id="COG2244">
    <property type="taxonomic scope" value="Bacteria"/>
</dbReference>
<dbReference type="PIRSF" id="PIRSF038958">
    <property type="entry name" value="PG_synth_SpoVB"/>
    <property type="match status" value="1"/>
</dbReference>
<feature type="transmembrane region" description="Helical" evidence="6">
    <location>
        <begin position="495"/>
        <end position="517"/>
    </location>
</feature>
<keyword evidence="8" id="KW-1185">Reference proteome</keyword>
<dbReference type="GO" id="GO:0005886">
    <property type="term" value="C:plasma membrane"/>
    <property type="evidence" value="ECO:0007669"/>
    <property type="project" value="UniProtKB-SubCell"/>
</dbReference>
<name>A0A081L9U8_9BACI</name>
<feature type="transmembrane region" description="Helical" evidence="6">
    <location>
        <begin position="48"/>
        <end position="68"/>
    </location>
</feature>
<dbReference type="InterPro" id="IPR024923">
    <property type="entry name" value="PG_synth_SpoVB"/>
</dbReference>
<evidence type="ECO:0000256" key="4">
    <source>
        <dbReference type="ARBA" id="ARBA00022989"/>
    </source>
</evidence>
<evidence type="ECO:0000256" key="3">
    <source>
        <dbReference type="ARBA" id="ARBA00022692"/>
    </source>
</evidence>